<accession>A0A9P7JDN8</accession>
<dbReference type="EMBL" id="JABBWG010000016">
    <property type="protein sequence ID" value="KAG1816328.1"/>
    <property type="molecule type" value="Genomic_DNA"/>
</dbReference>
<evidence type="ECO:0000313" key="3">
    <source>
        <dbReference type="Proteomes" id="UP000807769"/>
    </source>
</evidence>
<gene>
    <name evidence="2" type="ORF">BJ212DRAFT_1480779</name>
</gene>
<evidence type="ECO:0000313" key="2">
    <source>
        <dbReference type="EMBL" id="KAG1816328.1"/>
    </source>
</evidence>
<dbReference type="OrthoDB" id="3153997at2759"/>
<dbReference type="AlphaFoldDB" id="A0A9P7JDN8"/>
<comment type="caution">
    <text evidence="2">The sequence shown here is derived from an EMBL/GenBank/DDBJ whole genome shotgun (WGS) entry which is preliminary data.</text>
</comment>
<proteinExistence type="predicted"/>
<dbReference type="GeneID" id="64634167"/>
<feature type="compositionally biased region" description="Basic residues" evidence="1">
    <location>
        <begin position="7"/>
        <end position="20"/>
    </location>
</feature>
<protein>
    <submittedName>
        <fullName evidence="2">Uncharacterized protein</fullName>
    </submittedName>
</protein>
<feature type="region of interest" description="Disordered" evidence="1">
    <location>
        <begin position="1"/>
        <end position="22"/>
    </location>
</feature>
<reference evidence="2" key="1">
    <citation type="journal article" date="2020" name="New Phytol.">
        <title>Comparative genomics reveals dynamic genome evolution in host specialist ectomycorrhizal fungi.</title>
        <authorList>
            <person name="Lofgren L.A."/>
            <person name="Nguyen N.H."/>
            <person name="Vilgalys R."/>
            <person name="Ruytinx J."/>
            <person name="Liao H.L."/>
            <person name="Branco S."/>
            <person name="Kuo A."/>
            <person name="LaButti K."/>
            <person name="Lipzen A."/>
            <person name="Andreopoulos W."/>
            <person name="Pangilinan J."/>
            <person name="Riley R."/>
            <person name="Hundley H."/>
            <person name="Na H."/>
            <person name="Barry K."/>
            <person name="Grigoriev I.V."/>
            <person name="Stajich J.E."/>
            <person name="Kennedy P.G."/>
        </authorList>
    </citation>
    <scope>NUCLEOTIDE SEQUENCE</scope>
    <source>
        <strain evidence="2">MN1</strain>
    </source>
</reference>
<dbReference type="RefSeq" id="XP_041193001.1">
    <property type="nucleotide sequence ID" value="XM_041340151.1"/>
</dbReference>
<sequence length="276" mass="30783">MPGPCNSKKKKKAIAKKNKKSASAIQATALLEPPPLVHELEPPPSDIVYTVHEPPPEPPAPHLQEFHREVLPIIHDPGNGPRVRDVRGFLASFFAQPPSLEDPLCAEFSQEEVLQMLCTALSEETAIVLWYNKSRATSRICPSCRRLYRLGDILPDLTSDDGENHISETRSPLLAREQEISGLCSPLCFIVASFEYPSAIKTTWGRTADQIDDFTWDLLNGPGDGQGDKGLSLLLKMARLPDLGLGQLCLPDIDFDAEPEDRIYCRQNYERDKFSH</sequence>
<name>A0A9P7JDN8_9AGAM</name>
<dbReference type="Proteomes" id="UP000807769">
    <property type="component" value="Unassembled WGS sequence"/>
</dbReference>
<evidence type="ECO:0000256" key="1">
    <source>
        <dbReference type="SAM" id="MobiDB-lite"/>
    </source>
</evidence>
<organism evidence="2 3">
    <name type="scientific">Suillus subaureus</name>
    <dbReference type="NCBI Taxonomy" id="48587"/>
    <lineage>
        <taxon>Eukaryota</taxon>
        <taxon>Fungi</taxon>
        <taxon>Dikarya</taxon>
        <taxon>Basidiomycota</taxon>
        <taxon>Agaricomycotina</taxon>
        <taxon>Agaricomycetes</taxon>
        <taxon>Agaricomycetidae</taxon>
        <taxon>Boletales</taxon>
        <taxon>Suillineae</taxon>
        <taxon>Suillaceae</taxon>
        <taxon>Suillus</taxon>
    </lineage>
</organism>
<keyword evidence="3" id="KW-1185">Reference proteome</keyword>